<dbReference type="AlphaFoldDB" id="A0A4C2A2E3"/>
<dbReference type="Pfam" id="PF00884">
    <property type="entry name" value="Sulfatase"/>
    <property type="match status" value="1"/>
</dbReference>
<comment type="caution">
    <text evidence="5">The sequence shown here is derived from an EMBL/GenBank/DDBJ whole genome shotgun (WGS) entry which is preliminary data.</text>
</comment>
<reference evidence="5 6" key="1">
    <citation type="journal article" date="2019" name="Commun. Biol.">
        <title>The bagworm genome reveals a unique fibroin gene that provides high tensile strength.</title>
        <authorList>
            <person name="Kono N."/>
            <person name="Nakamura H."/>
            <person name="Ohtoshi R."/>
            <person name="Tomita M."/>
            <person name="Numata K."/>
            <person name="Arakawa K."/>
        </authorList>
    </citation>
    <scope>NUCLEOTIDE SEQUENCE [LARGE SCALE GENOMIC DNA]</scope>
</reference>
<dbReference type="InterPro" id="IPR017850">
    <property type="entry name" value="Alkaline_phosphatase_core_sf"/>
</dbReference>
<gene>
    <name evidence="5" type="primary">Sulf1</name>
    <name evidence="5" type="ORF">EVAR_95385_1</name>
</gene>
<name>A0A4C2A2E3_EUMVA</name>
<feature type="region of interest" description="Disordered" evidence="3">
    <location>
        <begin position="264"/>
        <end position="288"/>
    </location>
</feature>
<evidence type="ECO:0000256" key="2">
    <source>
        <dbReference type="ARBA" id="ARBA00008779"/>
    </source>
</evidence>
<evidence type="ECO:0000313" key="6">
    <source>
        <dbReference type="Proteomes" id="UP000299102"/>
    </source>
</evidence>
<sequence>MAPNPDKQWILRVTDKMKPIHRQFTDLLMTKRLQTLQSVDMAVERVYQELKAPGELDNTYLVYTSDHHGTTVRPGQRQEPFEFDIRVPFLARPGIEPGTVVDDIVLNIDLAPTFLEMAGWPPRTWTGVRCCLCCSLDAGASTISGLTHSSLKEQAEARLRAQKYSRAANENSAQASSNSADAEDDSDDDDFLDDEDERRRRWTVAPAPASHCSATSQPHTEANVERALDPTQIIYTNSTDQSPEARVASGKAARLAAECSKAELRAPARPAGSGSVSWTALAAPQNTR</sequence>
<dbReference type="InterPro" id="IPR000917">
    <property type="entry name" value="Sulfatase_N"/>
</dbReference>
<dbReference type="SUPFAM" id="SSF53649">
    <property type="entry name" value="Alkaline phosphatase-like"/>
    <property type="match status" value="1"/>
</dbReference>
<comment type="cofactor">
    <cofactor evidence="1">
        <name>Ca(2+)</name>
        <dbReference type="ChEBI" id="CHEBI:29108"/>
    </cofactor>
</comment>
<feature type="compositionally biased region" description="Acidic residues" evidence="3">
    <location>
        <begin position="181"/>
        <end position="196"/>
    </location>
</feature>
<feature type="region of interest" description="Disordered" evidence="3">
    <location>
        <begin position="162"/>
        <end position="196"/>
    </location>
</feature>
<evidence type="ECO:0000256" key="3">
    <source>
        <dbReference type="SAM" id="MobiDB-lite"/>
    </source>
</evidence>
<evidence type="ECO:0000259" key="4">
    <source>
        <dbReference type="Pfam" id="PF00884"/>
    </source>
</evidence>
<dbReference type="Gene3D" id="3.40.720.10">
    <property type="entry name" value="Alkaline Phosphatase, subunit A"/>
    <property type="match status" value="1"/>
</dbReference>
<feature type="compositionally biased region" description="Polar residues" evidence="3">
    <location>
        <begin position="274"/>
        <end position="288"/>
    </location>
</feature>
<proteinExistence type="inferred from homology"/>
<feature type="compositionally biased region" description="Low complexity" evidence="3">
    <location>
        <begin position="165"/>
        <end position="180"/>
    </location>
</feature>
<comment type="similarity">
    <text evidence="2">Belongs to the sulfatase family.</text>
</comment>
<dbReference type="PANTHER" id="PTHR43108">
    <property type="entry name" value="N-ACETYLGLUCOSAMINE-6-SULFATASE FAMILY MEMBER"/>
    <property type="match status" value="1"/>
</dbReference>
<dbReference type="GO" id="GO:0008449">
    <property type="term" value="F:N-acetylglucosamine-6-sulfatase activity"/>
    <property type="evidence" value="ECO:0007669"/>
    <property type="project" value="TreeGrafter"/>
</dbReference>
<dbReference type="EMBL" id="BGZK01002368">
    <property type="protein sequence ID" value="GBP93383.1"/>
    <property type="molecule type" value="Genomic_DNA"/>
</dbReference>
<feature type="domain" description="Sulfatase N-terminal" evidence="4">
    <location>
        <begin position="27"/>
        <end position="119"/>
    </location>
</feature>
<keyword evidence="6" id="KW-1185">Reference proteome</keyword>
<accession>A0A4C2A2E3</accession>
<feature type="region of interest" description="Disordered" evidence="3">
    <location>
        <begin position="204"/>
        <end position="223"/>
    </location>
</feature>
<evidence type="ECO:0000313" key="5">
    <source>
        <dbReference type="EMBL" id="GBP93383.1"/>
    </source>
</evidence>
<dbReference type="PANTHER" id="PTHR43108:SF16">
    <property type="entry name" value="EXTRACELLULAR SULFATASE SULF-1 HOMOLOG"/>
    <property type="match status" value="1"/>
</dbReference>
<organism evidence="5 6">
    <name type="scientific">Eumeta variegata</name>
    <name type="common">Bagworm moth</name>
    <name type="synonym">Eumeta japonica</name>
    <dbReference type="NCBI Taxonomy" id="151549"/>
    <lineage>
        <taxon>Eukaryota</taxon>
        <taxon>Metazoa</taxon>
        <taxon>Ecdysozoa</taxon>
        <taxon>Arthropoda</taxon>
        <taxon>Hexapoda</taxon>
        <taxon>Insecta</taxon>
        <taxon>Pterygota</taxon>
        <taxon>Neoptera</taxon>
        <taxon>Endopterygota</taxon>
        <taxon>Lepidoptera</taxon>
        <taxon>Glossata</taxon>
        <taxon>Ditrysia</taxon>
        <taxon>Tineoidea</taxon>
        <taxon>Psychidae</taxon>
        <taxon>Oiketicinae</taxon>
        <taxon>Eumeta</taxon>
    </lineage>
</organism>
<dbReference type="STRING" id="151549.A0A4C2A2E3"/>
<dbReference type="GO" id="GO:0005539">
    <property type="term" value="F:glycosaminoglycan binding"/>
    <property type="evidence" value="ECO:0007669"/>
    <property type="project" value="TreeGrafter"/>
</dbReference>
<dbReference type="OrthoDB" id="96314at2759"/>
<evidence type="ECO:0000256" key="1">
    <source>
        <dbReference type="ARBA" id="ARBA00001913"/>
    </source>
</evidence>
<protein>
    <submittedName>
        <fullName evidence="5">Extracellular sulfatase SULF-1 homolog</fullName>
    </submittedName>
</protein>
<dbReference type="Proteomes" id="UP000299102">
    <property type="component" value="Unassembled WGS sequence"/>
</dbReference>